<organism evidence="1 2">
    <name type="scientific">Linderina macrospora</name>
    <dbReference type="NCBI Taxonomy" id="4868"/>
    <lineage>
        <taxon>Eukaryota</taxon>
        <taxon>Fungi</taxon>
        <taxon>Fungi incertae sedis</taxon>
        <taxon>Zoopagomycota</taxon>
        <taxon>Kickxellomycotina</taxon>
        <taxon>Kickxellomycetes</taxon>
        <taxon>Kickxellales</taxon>
        <taxon>Kickxellaceae</taxon>
        <taxon>Linderina</taxon>
    </lineage>
</organism>
<gene>
    <name evidence="1" type="ORF">FBU59_003228</name>
</gene>
<sequence>MGSRLVHRDMAVRRVLRLGLEAHQPPPPSSRGPSGSGQPPSHQQQQQERRSSMYSPPGGQTPPPLNSARLKARLRDGVPAFGVWLSIPSPVTARMVAAQGFDWACIDMEHSPLNPTLMADMVAAVASTGTCAPIVRVPSHAPEYFKWALDAGAHGVIVPMVNTRDEMVKVLGYCKYPPEGRRSYGAFFAPQSFGIRGPGAISEYTERANQDILVIPQIESAEAVSNATEILSVNGIDAIFIGPYDLQASLGAHRPVEDSYDSRFLAAQSAVIQAAEARNIPRGIYTSSGAAARSKLASRFTLVVAANDLSCLMGSTGENLGRAKSDPRGYR</sequence>
<comment type="caution">
    <text evidence="1">The sequence shown here is derived from an EMBL/GenBank/DDBJ whole genome shotgun (WGS) entry which is preliminary data.</text>
</comment>
<evidence type="ECO:0000313" key="1">
    <source>
        <dbReference type="EMBL" id="KAJ1942334.1"/>
    </source>
</evidence>
<evidence type="ECO:0000313" key="2">
    <source>
        <dbReference type="Proteomes" id="UP001150603"/>
    </source>
</evidence>
<dbReference type="EMBL" id="JANBPW010001995">
    <property type="protein sequence ID" value="KAJ1942334.1"/>
    <property type="molecule type" value="Genomic_DNA"/>
</dbReference>
<protein>
    <submittedName>
        <fullName evidence="1">Uncharacterized protein</fullName>
    </submittedName>
</protein>
<reference evidence="1" key="1">
    <citation type="submission" date="2022-07" db="EMBL/GenBank/DDBJ databases">
        <title>Phylogenomic reconstructions and comparative analyses of Kickxellomycotina fungi.</title>
        <authorList>
            <person name="Reynolds N.K."/>
            <person name="Stajich J.E."/>
            <person name="Barry K."/>
            <person name="Grigoriev I.V."/>
            <person name="Crous P."/>
            <person name="Smith M.E."/>
        </authorList>
    </citation>
    <scope>NUCLEOTIDE SEQUENCE</scope>
    <source>
        <strain evidence="1">NRRL 5244</strain>
    </source>
</reference>
<keyword evidence="2" id="KW-1185">Reference proteome</keyword>
<accession>A0ACC1J8W4</accession>
<name>A0ACC1J8W4_9FUNG</name>
<dbReference type="Proteomes" id="UP001150603">
    <property type="component" value="Unassembled WGS sequence"/>
</dbReference>
<proteinExistence type="predicted"/>